<accession>A0AAQ3NR40</accession>
<gene>
    <name evidence="2" type="ORF">V8G54_017543</name>
</gene>
<sequence length="115" mass="12614">MTKTSIILTLVVAVMVSCFVGALRDRKIEGLYLVVALLSIMASVVLLVFRVTMMTSITVLVLMSFAGYRRRALVQQGWLITLDVAWSLGCSIFRSEKGLFALVCATLLSLFATYG</sequence>
<protein>
    <submittedName>
        <fullName evidence="2">Uncharacterized protein</fullName>
    </submittedName>
</protein>
<feature type="transmembrane region" description="Helical" evidence="1">
    <location>
        <begin position="6"/>
        <end position="23"/>
    </location>
</feature>
<keyword evidence="1" id="KW-0812">Transmembrane</keyword>
<feature type="transmembrane region" description="Helical" evidence="1">
    <location>
        <begin position="30"/>
        <end position="53"/>
    </location>
</feature>
<dbReference type="Proteomes" id="UP001374535">
    <property type="component" value="Chromosome 5"/>
</dbReference>
<dbReference type="EMBL" id="CP144696">
    <property type="protein sequence ID" value="WVZ13013.1"/>
    <property type="molecule type" value="Genomic_DNA"/>
</dbReference>
<dbReference type="AlphaFoldDB" id="A0AAQ3NR40"/>
<evidence type="ECO:0000256" key="1">
    <source>
        <dbReference type="SAM" id="Phobius"/>
    </source>
</evidence>
<proteinExistence type="predicted"/>
<keyword evidence="1" id="KW-1133">Transmembrane helix</keyword>
<dbReference type="PROSITE" id="PS51257">
    <property type="entry name" value="PROKAR_LIPOPROTEIN"/>
    <property type="match status" value="1"/>
</dbReference>
<reference evidence="2 3" key="1">
    <citation type="journal article" date="2023" name="Life. Sci Alliance">
        <title>Evolutionary insights into 3D genome organization and epigenetic landscape of Vigna mungo.</title>
        <authorList>
            <person name="Junaid A."/>
            <person name="Singh B."/>
            <person name="Bhatia S."/>
        </authorList>
    </citation>
    <scope>NUCLEOTIDE SEQUENCE [LARGE SCALE GENOMIC DNA]</scope>
    <source>
        <strain evidence="2">Urdbean</strain>
    </source>
</reference>
<organism evidence="2 3">
    <name type="scientific">Vigna mungo</name>
    <name type="common">Black gram</name>
    <name type="synonym">Phaseolus mungo</name>
    <dbReference type="NCBI Taxonomy" id="3915"/>
    <lineage>
        <taxon>Eukaryota</taxon>
        <taxon>Viridiplantae</taxon>
        <taxon>Streptophyta</taxon>
        <taxon>Embryophyta</taxon>
        <taxon>Tracheophyta</taxon>
        <taxon>Spermatophyta</taxon>
        <taxon>Magnoliopsida</taxon>
        <taxon>eudicotyledons</taxon>
        <taxon>Gunneridae</taxon>
        <taxon>Pentapetalae</taxon>
        <taxon>rosids</taxon>
        <taxon>fabids</taxon>
        <taxon>Fabales</taxon>
        <taxon>Fabaceae</taxon>
        <taxon>Papilionoideae</taxon>
        <taxon>50 kb inversion clade</taxon>
        <taxon>NPAAA clade</taxon>
        <taxon>indigoferoid/millettioid clade</taxon>
        <taxon>Phaseoleae</taxon>
        <taxon>Vigna</taxon>
    </lineage>
</organism>
<dbReference type="PANTHER" id="PTHR34656">
    <property type="entry name" value="PYRROLINE-5-CARBOXYLATE REDUCTASE"/>
    <property type="match status" value="1"/>
</dbReference>
<evidence type="ECO:0000313" key="3">
    <source>
        <dbReference type="Proteomes" id="UP001374535"/>
    </source>
</evidence>
<keyword evidence="1" id="KW-0472">Membrane</keyword>
<name>A0AAQ3NR40_VIGMU</name>
<evidence type="ECO:0000313" key="2">
    <source>
        <dbReference type="EMBL" id="WVZ13013.1"/>
    </source>
</evidence>
<keyword evidence="3" id="KW-1185">Reference proteome</keyword>
<dbReference type="PANTHER" id="PTHR34656:SF2">
    <property type="entry name" value="TRANSMEMBRANE PROTEIN"/>
    <property type="match status" value="1"/>
</dbReference>